<keyword evidence="6" id="KW-0804">Transcription</keyword>
<dbReference type="SUPFAM" id="SSF54171">
    <property type="entry name" value="DNA-binding domain"/>
    <property type="match status" value="1"/>
</dbReference>
<comment type="caution">
    <text evidence="10">The sequence shown here is derived from an EMBL/GenBank/DDBJ whole genome shotgun (WGS) entry which is preliminary data.</text>
</comment>
<evidence type="ECO:0000313" key="10">
    <source>
        <dbReference type="EMBL" id="KMZ66301.1"/>
    </source>
</evidence>
<gene>
    <name evidence="10" type="ORF">ZOSMA_2G03160</name>
</gene>
<feature type="domain" description="AP2/ERF" evidence="9">
    <location>
        <begin position="72"/>
        <end position="129"/>
    </location>
</feature>
<name>A0A0K9PBG6_ZOSMR</name>
<keyword evidence="2" id="KW-0936">Ethylene signaling pathway</keyword>
<keyword evidence="5" id="KW-0010">Activator</keyword>
<dbReference type="GO" id="GO:0003700">
    <property type="term" value="F:DNA-binding transcription factor activity"/>
    <property type="evidence" value="ECO:0007669"/>
    <property type="project" value="InterPro"/>
</dbReference>
<dbReference type="Pfam" id="PF00847">
    <property type="entry name" value="AP2"/>
    <property type="match status" value="1"/>
</dbReference>
<dbReference type="EMBL" id="LFYR01000981">
    <property type="protein sequence ID" value="KMZ66301.1"/>
    <property type="molecule type" value="Genomic_DNA"/>
</dbReference>
<keyword evidence="11" id="KW-1185">Reference proteome</keyword>
<dbReference type="PRINTS" id="PR00367">
    <property type="entry name" value="ETHRSPELEMNT"/>
</dbReference>
<keyword evidence="4" id="KW-0238">DNA-binding</keyword>
<protein>
    <recommendedName>
        <fullName evidence="9">AP2/ERF domain-containing protein</fullName>
    </recommendedName>
</protein>
<dbReference type="OrthoDB" id="785956at2759"/>
<keyword evidence="7" id="KW-0539">Nucleus</keyword>
<sequence>MEMECNNKSTSVESNLLELNNPLSVTSFDRCRSLGSSIYTRQTDLILEKLGRQRFHVNESFRCKRQRSNEKMYRGVRQRHWGKWVAEIRLPQNRMRVWLGTYDSAETAAFAYDRAAHKLRGEYARLNFPELNGGGGSGVLRSVVDKKIQAICQKLRKHKGKDKMRSTVCAERQEEEDHEKGFRHTHTDVINTTEDNHCLDMAMAMDAGCWIPSYDPDLIWEVLAAS</sequence>
<accession>A0A0K9PBG6</accession>
<dbReference type="InterPro" id="IPR016177">
    <property type="entry name" value="DNA-bd_dom_sf"/>
</dbReference>
<dbReference type="PANTHER" id="PTHR31657:SF20">
    <property type="entry name" value="ETHYLENE-RESPONSIVE TRANSCRIPTION FACTOR ERF061"/>
    <property type="match status" value="1"/>
</dbReference>
<dbReference type="PROSITE" id="PS51032">
    <property type="entry name" value="AP2_ERF"/>
    <property type="match status" value="1"/>
</dbReference>
<evidence type="ECO:0000256" key="8">
    <source>
        <dbReference type="ARBA" id="ARBA00024343"/>
    </source>
</evidence>
<evidence type="ECO:0000256" key="7">
    <source>
        <dbReference type="ARBA" id="ARBA00023242"/>
    </source>
</evidence>
<dbReference type="InterPro" id="IPR051758">
    <property type="entry name" value="ERF/AP2-like"/>
</dbReference>
<comment type="similarity">
    <text evidence="8">Belongs to the AP2/ERF transcription factor family. ERF subfamily.</text>
</comment>
<dbReference type="Gene3D" id="3.30.730.10">
    <property type="entry name" value="AP2/ERF domain"/>
    <property type="match status" value="1"/>
</dbReference>
<dbReference type="InterPro" id="IPR001471">
    <property type="entry name" value="AP2/ERF_dom"/>
</dbReference>
<evidence type="ECO:0000313" key="11">
    <source>
        <dbReference type="Proteomes" id="UP000036987"/>
    </source>
</evidence>
<evidence type="ECO:0000256" key="6">
    <source>
        <dbReference type="ARBA" id="ARBA00023163"/>
    </source>
</evidence>
<dbReference type="CDD" id="cd00018">
    <property type="entry name" value="AP2"/>
    <property type="match status" value="1"/>
</dbReference>
<evidence type="ECO:0000259" key="9">
    <source>
        <dbReference type="PROSITE" id="PS51032"/>
    </source>
</evidence>
<dbReference type="PANTHER" id="PTHR31657">
    <property type="entry name" value="ETHYLENE-RESPONSIVE TRANSCRIPTION FACTOR ERF061"/>
    <property type="match status" value="1"/>
</dbReference>
<dbReference type="Proteomes" id="UP000036987">
    <property type="component" value="Unassembled WGS sequence"/>
</dbReference>
<evidence type="ECO:0000256" key="3">
    <source>
        <dbReference type="ARBA" id="ARBA00023015"/>
    </source>
</evidence>
<dbReference type="GO" id="GO:0009873">
    <property type="term" value="P:ethylene-activated signaling pathway"/>
    <property type="evidence" value="ECO:0007669"/>
    <property type="project" value="UniProtKB-KW"/>
</dbReference>
<organism evidence="10 11">
    <name type="scientific">Zostera marina</name>
    <name type="common">Eelgrass</name>
    <dbReference type="NCBI Taxonomy" id="29655"/>
    <lineage>
        <taxon>Eukaryota</taxon>
        <taxon>Viridiplantae</taxon>
        <taxon>Streptophyta</taxon>
        <taxon>Embryophyta</taxon>
        <taxon>Tracheophyta</taxon>
        <taxon>Spermatophyta</taxon>
        <taxon>Magnoliopsida</taxon>
        <taxon>Liliopsida</taxon>
        <taxon>Zosteraceae</taxon>
        <taxon>Zostera</taxon>
    </lineage>
</organism>
<keyword evidence="3" id="KW-0805">Transcription regulation</keyword>
<evidence type="ECO:0000256" key="5">
    <source>
        <dbReference type="ARBA" id="ARBA00023159"/>
    </source>
</evidence>
<dbReference type="InterPro" id="IPR036955">
    <property type="entry name" value="AP2/ERF_dom_sf"/>
</dbReference>
<evidence type="ECO:0000256" key="1">
    <source>
        <dbReference type="ARBA" id="ARBA00004123"/>
    </source>
</evidence>
<dbReference type="GO" id="GO:0000976">
    <property type="term" value="F:transcription cis-regulatory region binding"/>
    <property type="evidence" value="ECO:0007669"/>
    <property type="project" value="UniProtKB-ARBA"/>
</dbReference>
<evidence type="ECO:0000256" key="4">
    <source>
        <dbReference type="ARBA" id="ARBA00023125"/>
    </source>
</evidence>
<dbReference type="SMART" id="SM00380">
    <property type="entry name" value="AP2"/>
    <property type="match status" value="1"/>
</dbReference>
<proteinExistence type="inferred from homology"/>
<dbReference type="FunFam" id="3.30.730.10:FF:000001">
    <property type="entry name" value="Ethylene-responsive transcription factor 2"/>
    <property type="match status" value="1"/>
</dbReference>
<evidence type="ECO:0000256" key="2">
    <source>
        <dbReference type="ARBA" id="ARBA00022745"/>
    </source>
</evidence>
<reference evidence="11" key="1">
    <citation type="journal article" date="2016" name="Nature">
        <title>The genome of the seagrass Zostera marina reveals angiosperm adaptation to the sea.</title>
        <authorList>
            <person name="Olsen J.L."/>
            <person name="Rouze P."/>
            <person name="Verhelst B."/>
            <person name="Lin Y.-C."/>
            <person name="Bayer T."/>
            <person name="Collen J."/>
            <person name="Dattolo E."/>
            <person name="De Paoli E."/>
            <person name="Dittami S."/>
            <person name="Maumus F."/>
            <person name="Michel G."/>
            <person name="Kersting A."/>
            <person name="Lauritano C."/>
            <person name="Lohaus R."/>
            <person name="Toepel M."/>
            <person name="Tonon T."/>
            <person name="Vanneste K."/>
            <person name="Amirebrahimi M."/>
            <person name="Brakel J."/>
            <person name="Bostroem C."/>
            <person name="Chovatia M."/>
            <person name="Grimwood J."/>
            <person name="Jenkins J.W."/>
            <person name="Jueterbock A."/>
            <person name="Mraz A."/>
            <person name="Stam W.T."/>
            <person name="Tice H."/>
            <person name="Bornberg-Bauer E."/>
            <person name="Green P.J."/>
            <person name="Pearson G.A."/>
            <person name="Procaccini G."/>
            <person name="Duarte C.M."/>
            <person name="Schmutz J."/>
            <person name="Reusch T.B.H."/>
            <person name="Van de Peer Y."/>
        </authorList>
    </citation>
    <scope>NUCLEOTIDE SEQUENCE [LARGE SCALE GENOMIC DNA]</scope>
    <source>
        <strain evidence="11">cv. Finnish</strain>
    </source>
</reference>
<dbReference type="AlphaFoldDB" id="A0A0K9PBG6"/>
<comment type="subcellular location">
    <subcellularLocation>
        <location evidence="1">Nucleus</location>
    </subcellularLocation>
</comment>
<dbReference type="GO" id="GO:0005634">
    <property type="term" value="C:nucleus"/>
    <property type="evidence" value="ECO:0007669"/>
    <property type="project" value="UniProtKB-SubCell"/>
</dbReference>